<dbReference type="Pfam" id="PF09496">
    <property type="entry name" value="CENP-O"/>
    <property type="match status" value="1"/>
</dbReference>
<evidence type="ECO:0000313" key="8">
    <source>
        <dbReference type="Ensembl" id="ENSFALP00000031665.1"/>
    </source>
</evidence>
<dbReference type="InterPro" id="IPR018464">
    <property type="entry name" value="CENP-O"/>
</dbReference>
<evidence type="ECO:0000256" key="7">
    <source>
        <dbReference type="ARBA" id="ARBA00023328"/>
    </source>
</evidence>
<keyword evidence="7" id="KW-0137">Centromere</keyword>
<protein>
    <recommendedName>
        <fullName evidence="4">Centromere protein O</fullName>
    </recommendedName>
</protein>
<evidence type="ECO:0000256" key="5">
    <source>
        <dbReference type="ARBA" id="ARBA00022454"/>
    </source>
</evidence>
<comment type="subcellular location">
    <subcellularLocation>
        <location evidence="2">Chromosome</location>
        <location evidence="2">Centromere</location>
    </subcellularLocation>
    <subcellularLocation>
        <location evidence="1">Nucleus</location>
    </subcellularLocation>
</comment>
<accession>A0A803W9K9</accession>
<evidence type="ECO:0000256" key="1">
    <source>
        <dbReference type="ARBA" id="ARBA00004123"/>
    </source>
</evidence>
<dbReference type="GO" id="GO:0005634">
    <property type="term" value="C:nucleus"/>
    <property type="evidence" value="ECO:0007669"/>
    <property type="project" value="UniProtKB-SubCell"/>
</dbReference>
<proteinExistence type="inferred from homology"/>
<dbReference type="Ensembl" id="ENSFALT00000040352.1">
    <property type="protein sequence ID" value="ENSFALP00000031665.1"/>
    <property type="gene ID" value="ENSFALG00000026294.1"/>
</dbReference>
<dbReference type="PANTHER" id="PTHR14582">
    <property type="entry name" value="INNER KINETOCHORE SUBUNIT MAL2"/>
    <property type="match status" value="1"/>
</dbReference>
<reference evidence="8" key="1">
    <citation type="submission" date="2025-08" db="UniProtKB">
        <authorList>
            <consortium name="Ensembl"/>
        </authorList>
    </citation>
    <scope>IDENTIFICATION</scope>
</reference>
<evidence type="ECO:0000256" key="3">
    <source>
        <dbReference type="ARBA" id="ARBA00007321"/>
    </source>
</evidence>
<dbReference type="AlphaFoldDB" id="A0A803W9K9"/>
<evidence type="ECO:0000256" key="6">
    <source>
        <dbReference type="ARBA" id="ARBA00023242"/>
    </source>
</evidence>
<dbReference type="PANTHER" id="PTHR14582:SF1">
    <property type="entry name" value="CENTROMERE PROTEIN O"/>
    <property type="match status" value="1"/>
</dbReference>
<reference evidence="8" key="2">
    <citation type="submission" date="2025-09" db="UniProtKB">
        <authorList>
            <consortium name="Ensembl"/>
        </authorList>
    </citation>
    <scope>IDENTIFICATION</scope>
</reference>
<evidence type="ECO:0000313" key="9">
    <source>
        <dbReference type="Proteomes" id="UP000016665"/>
    </source>
</evidence>
<keyword evidence="6" id="KW-0539">Nucleus</keyword>
<keyword evidence="9" id="KW-1185">Reference proteome</keyword>
<name>A0A803W9K9_FICAL</name>
<evidence type="ECO:0000256" key="2">
    <source>
        <dbReference type="ARBA" id="ARBA00004584"/>
    </source>
</evidence>
<organism evidence="8 9">
    <name type="scientific">Ficedula albicollis</name>
    <name type="common">Collared flycatcher</name>
    <name type="synonym">Muscicapa albicollis</name>
    <dbReference type="NCBI Taxonomy" id="59894"/>
    <lineage>
        <taxon>Eukaryota</taxon>
        <taxon>Metazoa</taxon>
        <taxon>Chordata</taxon>
        <taxon>Craniata</taxon>
        <taxon>Vertebrata</taxon>
        <taxon>Euteleostomi</taxon>
        <taxon>Archelosauria</taxon>
        <taxon>Archosauria</taxon>
        <taxon>Dinosauria</taxon>
        <taxon>Saurischia</taxon>
        <taxon>Theropoda</taxon>
        <taxon>Coelurosauria</taxon>
        <taxon>Aves</taxon>
        <taxon>Neognathae</taxon>
        <taxon>Neoaves</taxon>
        <taxon>Telluraves</taxon>
        <taxon>Australaves</taxon>
        <taxon>Passeriformes</taxon>
        <taxon>Muscicapidae</taxon>
        <taxon>Ficedula</taxon>
    </lineage>
</organism>
<comment type="similarity">
    <text evidence="3">Belongs to the CENP-O/MCM21 family.</text>
</comment>
<evidence type="ECO:0000256" key="4">
    <source>
        <dbReference type="ARBA" id="ARBA00016395"/>
    </source>
</evidence>
<keyword evidence="5" id="KW-0158">Chromosome</keyword>
<dbReference type="Proteomes" id="UP000016665">
    <property type="component" value="Unplaced"/>
</dbReference>
<dbReference type="GO" id="GO:0031511">
    <property type="term" value="C:Mis6-Sim4 complex"/>
    <property type="evidence" value="ECO:0007669"/>
    <property type="project" value="TreeGrafter"/>
</dbReference>
<sequence>FSLHTSFEGSLLDSFHVELQEFREFREFRLRRHSVPPFIPLERLSQEFLPKDPRQFLAILFQHLNAFVARRHHLDSPKFLNFLSKNSSPFFSQNSFPNFPKFFSKFPIFQMSKISCQNSQIISKSLPKIPNIWILSNFSTFFPKFFPDFSPNSSQNSFPKFPKFLPEILLKFFQNFSQNSHSSSPNS</sequence>